<gene>
    <name evidence="1" type="ORF">RJT34_14341</name>
</gene>
<dbReference type="AlphaFoldDB" id="A0AAN9JQ80"/>
<evidence type="ECO:0000313" key="2">
    <source>
        <dbReference type="Proteomes" id="UP001359559"/>
    </source>
</evidence>
<dbReference type="Proteomes" id="UP001359559">
    <property type="component" value="Unassembled WGS sequence"/>
</dbReference>
<proteinExistence type="predicted"/>
<reference evidence="1 2" key="1">
    <citation type="submission" date="2024-01" db="EMBL/GenBank/DDBJ databases">
        <title>The genomes of 5 underutilized Papilionoideae crops provide insights into root nodulation and disease resistance.</title>
        <authorList>
            <person name="Yuan L."/>
        </authorList>
    </citation>
    <scope>NUCLEOTIDE SEQUENCE [LARGE SCALE GENOMIC DNA]</scope>
    <source>
        <strain evidence="1">LY-2023</strain>
        <tissue evidence="1">Leaf</tissue>
    </source>
</reference>
<comment type="caution">
    <text evidence="1">The sequence shown here is derived from an EMBL/GenBank/DDBJ whole genome shotgun (WGS) entry which is preliminary data.</text>
</comment>
<dbReference type="EMBL" id="JAYKXN010000003">
    <property type="protein sequence ID" value="KAK7303435.1"/>
    <property type="molecule type" value="Genomic_DNA"/>
</dbReference>
<sequence>MYTKVGWWPWATKALNMNDAWIMKLAWRLCDEPEALWSQILCSKYKGGEDIINVRQRVCSRWEIYERNIYWRIGDGSVLRPPLPQPHQRCHLHQQTARSCLCQATTLSNSETPSANTNTQFKMAMLDFNWVSCVQFSPNNPQHTIVFASGSAADEKHVSGLRGADFLSLSLMLRWCFSCTLQRPLIPPKPFTEVISNLTFTPQNNSYKCHIRG</sequence>
<protein>
    <submittedName>
        <fullName evidence="1">Uncharacterized protein</fullName>
    </submittedName>
</protein>
<organism evidence="1 2">
    <name type="scientific">Clitoria ternatea</name>
    <name type="common">Butterfly pea</name>
    <dbReference type="NCBI Taxonomy" id="43366"/>
    <lineage>
        <taxon>Eukaryota</taxon>
        <taxon>Viridiplantae</taxon>
        <taxon>Streptophyta</taxon>
        <taxon>Embryophyta</taxon>
        <taxon>Tracheophyta</taxon>
        <taxon>Spermatophyta</taxon>
        <taxon>Magnoliopsida</taxon>
        <taxon>eudicotyledons</taxon>
        <taxon>Gunneridae</taxon>
        <taxon>Pentapetalae</taxon>
        <taxon>rosids</taxon>
        <taxon>fabids</taxon>
        <taxon>Fabales</taxon>
        <taxon>Fabaceae</taxon>
        <taxon>Papilionoideae</taxon>
        <taxon>50 kb inversion clade</taxon>
        <taxon>NPAAA clade</taxon>
        <taxon>indigoferoid/millettioid clade</taxon>
        <taxon>Phaseoleae</taxon>
        <taxon>Clitoria</taxon>
    </lineage>
</organism>
<evidence type="ECO:0000313" key="1">
    <source>
        <dbReference type="EMBL" id="KAK7303435.1"/>
    </source>
</evidence>
<name>A0AAN9JQ80_CLITE</name>
<accession>A0AAN9JQ80</accession>
<keyword evidence="2" id="KW-1185">Reference proteome</keyword>